<dbReference type="EMBL" id="FOWX01000031">
    <property type="protein sequence ID" value="SFQ07805.1"/>
    <property type="molecule type" value="Genomic_DNA"/>
</dbReference>
<sequence>MSRGFLTFDPFRTFAEGEKGVREKIFVTADGTPTESKCYGKSRDGKVYLLAAWRIGQEAYSIVADRLGQQPTISDFVEIAEAIRALEATIAHSAQDVTDDDTDQSKDKNSESLSDVETIVDGSPEKSFLLACTQALMPKIIFEPNMVKDLPDFDALLSAAAVMKIDGYILCEQLGSSDQDLYLQDIMTYATAAKLFKQTLTIAQEVISAQGKKSATARHKQTNEQKAIALNEWDARGNTYSSSAAFARFCHKKYGVTERTLCDWVREHRKTKT</sequence>
<dbReference type="AlphaFoldDB" id="A0A1I5VJX2"/>
<organism evidence="2 3">
    <name type="scientific">Pseudomonas borbori</name>
    <dbReference type="NCBI Taxonomy" id="289003"/>
    <lineage>
        <taxon>Bacteria</taxon>
        <taxon>Pseudomonadati</taxon>
        <taxon>Pseudomonadota</taxon>
        <taxon>Gammaproteobacteria</taxon>
        <taxon>Pseudomonadales</taxon>
        <taxon>Pseudomonadaceae</taxon>
        <taxon>Pseudomonas</taxon>
    </lineage>
</organism>
<dbReference type="Proteomes" id="UP000198784">
    <property type="component" value="Unassembled WGS sequence"/>
</dbReference>
<evidence type="ECO:0000313" key="2">
    <source>
        <dbReference type="EMBL" id="SFQ07805.1"/>
    </source>
</evidence>
<keyword evidence="3" id="KW-1185">Reference proteome</keyword>
<evidence type="ECO:0000313" key="3">
    <source>
        <dbReference type="Proteomes" id="UP000198784"/>
    </source>
</evidence>
<protein>
    <submittedName>
        <fullName evidence="2">Uncharacterized protein</fullName>
    </submittedName>
</protein>
<evidence type="ECO:0000256" key="1">
    <source>
        <dbReference type="SAM" id="MobiDB-lite"/>
    </source>
</evidence>
<gene>
    <name evidence="2" type="ORF">SAMN05216190_13159</name>
</gene>
<proteinExistence type="predicted"/>
<feature type="region of interest" description="Disordered" evidence="1">
    <location>
        <begin position="94"/>
        <end position="117"/>
    </location>
</feature>
<dbReference type="STRING" id="289003.SAMN05216190_13159"/>
<dbReference type="OrthoDB" id="6890902at2"/>
<name>A0A1I5VJX2_9PSED</name>
<accession>A0A1I5VJX2</accession>
<reference evidence="3" key="1">
    <citation type="submission" date="2016-10" db="EMBL/GenBank/DDBJ databases">
        <authorList>
            <person name="Varghese N."/>
            <person name="Submissions S."/>
        </authorList>
    </citation>
    <scope>NUCLEOTIDE SEQUENCE [LARGE SCALE GENOMIC DNA]</scope>
    <source>
        <strain evidence="3">DSM 17834</strain>
    </source>
</reference>
<dbReference type="RefSeq" id="WP_141123982.1">
    <property type="nucleotide sequence ID" value="NZ_FOWX01000031.1"/>
</dbReference>